<feature type="compositionally biased region" description="Basic and acidic residues" evidence="5">
    <location>
        <begin position="646"/>
        <end position="656"/>
    </location>
</feature>
<dbReference type="InterPro" id="IPR037185">
    <property type="entry name" value="EmrE-like"/>
</dbReference>
<accession>A0A7S2E5E0</accession>
<feature type="region of interest" description="Disordered" evidence="5">
    <location>
        <begin position="370"/>
        <end position="392"/>
    </location>
</feature>
<evidence type="ECO:0000313" key="7">
    <source>
        <dbReference type="EMBL" id="CAD9316248.1"/>
    </source>
</evidence>
<protein>
    <recommendedName>
        <fullName evidence="8">EamA domain-containing protein</fullName>
    </recommendedName>
</protein>
<dbReference type="AlphaFoldDB" id="A0A7S2E5E0"/>
<dbReference type="GO" id="GO:0016020">
    <property type="term" value="C:membrane"/>
    <property type="evidence" value="ECO:0007669"/>
    <property type="project" value="UniProtKB-SubCell"/>
</dbReference>
<feature type="region of interest" description="Disordered" evidence="5">
    <location>
        <begin position="407"/>
        <end position="471"/>
    </location>
</feature>
<feature type="region of interest" description="Disordered" evidence="5">
    <location>
        <begin position="259"/>
        <end position="288"/>
    </location>
</feature>
<feature type="compositionally biased region" description="Basic and acidic residues" evidence="5">
    <location>
        <begin position="422"/>
        <end position="443"/>
    </location>
</feature>
<feature type="transmembrane region" description="Helical" evidence="6">
    <location>
        <begin position="474"/>
        <end position="496"/>
    </location>
</feature>
<keyword evidence="3 6" id="KW-1133">Transmembrane helix</keyword>
<feature type="compositionally biased region" description="Basic residues" evidence="5">
    <location>
        <begin position="453"/>
        <end position="467"/>
    </location>
</feature>
<comment type="subcellular location">
    <subcellularLocation>
        <location evidence="1">Membrane</location>
        <topology evidence="1">Multi-pass membrane protein</topology>
    </subcellularLocation>
</comment>
<feature type="transmembrane region" description="Helical" evidence="6">
    <location>
        <begin position="508"/>
        <end position="528"/>
    </location>
</feature>
<feature type="transmembrane region" description="Helical" evidence="6">
    <location>
        <begin position="540"/>
        <end position="558"/>
    </location>
</feature>
<dbReference type="SUPFAM" id="SSF103481">
    <property type="entry name" value="Multidrug resistance efflux transporter EmrE"/>
    <property type="match status" value="1"/>
</dbReference>
<feature type="transmembrane region" description="Helical" evidence="6">
    <location>
        <begin position="570"/>
        <end position="591"/>
    </location>
</feature>
<dbReference type="PANTHER" id="PTHR23051">
    <property type="entry name" value="SOLUTE CARRIER FAMILY 35, MEMBER F5"/>
    <property type="match status" value="1"/>
</dbReference>
<organism evidence="7">
    <name type="scientific">Ditylum brightwellii</name>
    <dbReference type="NCBI Taxonomy" id="49249"/>
    <lineage>
        <taxon>Eukaryota</taxon>
        <taxon>Sar</taxon>
        <taxon>Stramenopiles</taxon>
        <taxon>Ochrophyta</taxon>
        <taxon>Bacillariophyta</taxon>
        <taxon>Mediophyceae</taxon>
        <taxon>Lithodesmiophycidae</taxon>
        <taxon>Lithodesmiales</taxon>
        <taxon>Lithodesmiaceae</taxon>
        <taxon>Ditylum</taxon>
    </lineage>
</organism>
<evidence type="ECO:0000256" key="4">
    <source>
        <dbReference type="ARBA" id="ARBA00023136"/>
    </source>
</evidence>
<proteinExistence type="predicted"/>
<evidence type="ECO:0000256" key="1">
    <source>
        <dbReference type="ARBA" id="ARBA00004141"/>
    </source>
</evidence>
<dbReference type="EMBL" id="HBGN01004011">
    <property type="protein sequence ID" value="CAD9316248.1"/>
    <property type="molecule type" value="Transcribed_RNA"/>
</dbReference>
<sequence>MKKPSSSYLLGLFFIVIVSIIWTVASVIVQHLYNDLDFDSPFVLVYIGTSLFSILLPFRLIWERRLQLWRYCGRLFGKGREGGDDDDEVIIIPWRHSLEQQQQQQQQQCNNDENDHFDEYHQNPETTLLQANTSPTMTSENTDNSLFLNPYNDTTTTTTNTRNQNKKQLLTHIDHFKIASIIAPLWFTSNYFYGLSLQYTSITSSTVLSSTGSLFTFLFATVSGDEIVTGLKVGGVAFTFGGSVLTGWNDAKKITSNDDGAAVTNNDDNVDVNEGMDRGSRRRNEAREKMNEMTQPFWKWIDRDEEEGEKYATAASHERISDTINLTTASMMYKKYGFNYGLGGDDYDFKDYSTLNKEWIKEDYYYKSPVSSSRQVASHRTSSSTRLSASSSLTKASMYEENLENISVGQKSMTRTGKSQHHLHDKEEEKERGKEPNKYHDYKSIFQQQQQQGRRRQQQQGKHKRKKQEQERQIWGDVAGLLSAVGYGMYTVVLRIKCPQDESLMSMSLLFGYVGVLNMVFLSPVFFHLVDFGVPSPTSAGVHLTTSTLLLIIGKGLFDNVLSDYLWARSVVLTSATVATVGLGLTIPMAFVCDIVLGHGEDVIQVESIFGAILVLVGFVLVNVGDVCGAPTRHVDDEIDDVDGDKEDHLEQQGMDKEDEWY</sequence>
<gene>
    <name evidence="7" type="ORF">DBRI1063_LOCUS2655</name>
</gene>
<feature type="compositionally biased region" description="Polar residues" evidence="5">
    <location>
        <begin position="407"/>
        <end position="417"/>
    </location>
</feature>
<evidence type="ECO:0000256" key="2">
    <source>
        <dbReference type="ARBA" id="ARBA00022692"/>
    </source>
</evidence>
<keyword evidence="4 6" id="KW-0472">Membrane</keyword>
<evidence type="ECO:0000256" key="5">
    <source>
        <dbReference type="SAM" id="MobiDB-lite"/>
    </source>
</evidence>
<keyword evidence="2 6" id="KW-0812">Transmembrane</keyword>
<feature type="transmembrane region" description="Helical" evidence="6">
    <location>
        <begin position="7"/>
        <end position="29"/>
    </location>
</feature>
<feature type="transmembrane region" description="Helical" evidence="6">
    <location>
        <begin position="176"/>
        <end position="195"/>
    </location>
</feature>
<evidence type="ECO:0000256" key="3">
    <source>
        <dbReference type="ARBA" id="ARBA00022989"/>
    </source>
</evidence>
<dbReference type="PANTHER" id="PTHR23051:SF0">
    <property type="entry name" value="SOLUTE CARRIER FAMILY 35 MEMBER F5"/>
    <property type="match status" value="1"/>
</dbReference>
<evidence type="ECO:0008006" key="8">
    <source>
        <dbReference type="Google" id="ProtNLM"/>
    </source>
</evidence>
<feature type="transmembrane region" description="Helical" evidence="6">
    <location>
        <begin position="41"/>
        <end position="62"/>
    </location>
</feature>
<feature type="compositionally biased region" description="Basic and acidic residues" evidence="5">
    <location>
        <begin position="275"/>
        <end position="288"/>
    </location>
</feature>
<evidence type="ECO:0000256" key="6">
    <source>
        <dbReference type="SAM" id="Phobius"/>
    </source>
</evidence>
<reference evidence="7" key="1">
    <citation type="submission" date="2021-01" db="EMBL/GenBank/DDBJ databases">
        <authorList>
            <person name="Corre E."/>
            <person name="Pelletier E."/>
            <person name="Niang G."/>
            <person name="Scheremetjew M."/>
            <person name="Finn R."/>
            <person name="Kale V."/>
            <person name="Holt S."/>
            <person name="Cochrane G."/>
            <person name="Meng A."/>
            <person name="Brown T."/>
            <person name="Cohen L."/>
        </authorList>
    </citation>
    <scope>NUCLEOTIDE SEQUENCE</scope>
    <source>
        <strain evidence="7">Pop2</strain>
    </source>
</reference>
<name>A0A7S2E5E0_9STRA</name>
<feature type="compositionally biased region" description="Low complexity" evidence="5">
    <location>
        <begin position="378"/>
        <end position="392"/>
    </location>
</feature>
<feature type="transmembrane region" description="Helical" evidence="6">
    <location>
        <begin position="603"/>
        <end position="624"/>
    </location>
</feature>
<feature type="region of interest" description="Disordered" evidence="5">
    <location>
        <begin position="638"/>
        <end position="662"/>
    </location>
</feature>